<dbReference type="GO" id="GO:0006508">
    <property type="term" value="P:proteolysis"/>
    <property type="evidence" value="ECO:0007669"/>
    <property type="project" value="UniProtKB-KW"/>
</dbReference>
<evidence type="ECO:0000259" key="12">
    <source>
        <dbReference type="PROSITE" id="PS50106"/>
    </source>
</evidence>
<dbReference type="Proteomes" id="UP000076625">
    <property type="component" value="Unassembled WGS sequence"/>
</dbReference>
<dbReference type="GO" id="GO:0046872">
    <property type="term" value="F:metal ion binding"/>
    <property type="evidence" value="ECO:0007669"/>
    <property type="project" value="UniProtKB-KW"/>
</dbReference>
<dbReference type="GO" id="GO:0016020">
    <property type="term" value="C:membrane"/>
    <property type="evidence" value="ECO:0007669"/>
    <property type="project" value="UniProtKB-SubCell"/>
</dbReference>
<sequence length="447" mass="47837">MITLLAFLVAIGLLVTFHELGHYWVARLAGVKVLRFSIGFGKPLFTWRRGETEWTLCPIPLGGYVRMLDEREGPVDAADLPRAFNTQPVGKRIAIVAAGPLANLVLAVLLYWVVLAQGQDWIRPWVGSVTPQSPAAVAGFQPGDKLLRVDGEPVGDWQGLRLELMQALAARDRVEVAVETAAGAPARRVIDLARLAPQERERVIGGQLGLSPIRVLPVIGGIEAGGAAERAGLKVGDKLLSADGRRLASWEDWVATVSNSPGREIRVGVERAGKPLALTVRPDSRESDAGLVGRIGAAPTVDAAWRDAVRQTRELSVGEAALAAVAKTWETTTVSLKLLGWMVVGNVSWGNLSGPLTIASVAGQTAEQGWDAYLEFLALISVSIGILNLLPIPVLDGGHLMYYVAELIKGKPVSEKTQIIGQKIGLMLLGALMMFALFNDLSRLFGG</sequence>
<dbReference type="InterPro" id="IPR001478">
    <property type="entry name" value="PDZ"/>
</dbReference>
<keyword evidence="7 11" id="KW-0862">Zinc</keyword>
<evidence type="ECO:0000256" key="10">
    <source>
        <dbReference type="ARBA" id="ARBA00023136"/>
    </source>
</evidence>
<keyword evidence="9 11" id="KW-0482">Metalloprotease</keyword>
<evidence type="ECO:0000256" key="4">
    <source>
        <dbReference type="ARBA" id="ARBA00022670"/>
    </source>
</evidence>
<accession>A0A161SEH3</accession>
<evidence type="ECO:0000256" key="11">
    <source>
        <dbReference type="RuleBase" id="RU362031"/>
    </source>
</evidence>
<dbReference type="InterPro" id="IPR036034">
    <property type="entry name" value="PDZ_sf"/>
</dbReference>
<dbReference type="SMART" id="SM00228">
    <property type="entry name" value="PDZ"/>
    <property type="match status" value="2"/>
</dbReference>
<dbReference type="Pfam" id="PF17820">
    <property type="entry name" value="PDZ_6"/>
    <property type="match status" value="2"/>
</dbReference>
<evidence type="ECO:0000313" key="14">
    <source>
        <dbReference type="Proteomes" id="UP000076625"/>
    </source>
</evidence>
<dbReference type="InterPro" id="IPR004387">
    <property type="entry name" value="Pept_M50_Zn"/>
</dbReference>
<evidence type="ECO:0000256" key="5">
    <source>
        <dbReference type="ARBA" id="ARBA00022692"/>
    </source>
</evidence>
<evidence type="ECO:0000256" key="8">
    <source>
        <dbReference type="ARBA" id="ARBA00022989"/>
    </source>
</evidence>
<comment type="similarity">
    <text evidence="3 11">Belongs to the peptidase M50B family.</text>
</comment>
<evidence type="ECO:0000256" key="1">
    <source>
        <dbReference type="ARBA" id="ARBA00001947"/>
    </source>
</evidence>
<dbReference type="InterPro" id="IPR008915">
    <property type="entry name" value="Peptidase_M50"/>
</dbReference>
<keyword evidence="6 11" id="KW-0378">Hydrolase</keyword>
<gene>
    <name evidence="13" type="ORF">AVW16_05375</name>
</gene>
<keyword evidence="14" id="KW-1185">Reference proteome</keyword>
<dbReference type="STRING" id="1452487.AVW16_05375"/>
<dbReference type="AlphaFoldDB" id="A0A161SEH3"/>
<dbReference type="EC" id="3.4.24.-" evidence="11"/>
<dbReference type="Pfam" id="PF02163">
    <property type="entry name" value="Peptidase_M50"/>
    <property type="match status" value="1"/>
</dbReference>
<dbReference type="NCBIfam" id="TIGR00054">
    <property type="entry name" value="RIP metalloprotease RseP"/>
    <property type="match status" value="1"/>
</dbReference>
<feature type="transmembrane region" description="Helical" evidence="11">
    <location>
        <begin position="93"/>
        <end position="114"/>
    </location>
</feature>
<dbReference type="CDD" id="cd06163">
    <property type="entry name" value="S2P-M50_PDZ_RseP-like"/>
    <property type="match status" value="2"/>
</dbReference>
<protein>
    <recommendedName>
        <fullName evidence="11">Zinc metalloprotease</fullName>
        <ecNumber evidence="11">3.4.24.-</ecNumber>
    </recommendedName>
</protein>
<organism evidence="13 14">
    <name type="scientific">Crenobacter luteus</name>
    <dbReference type="NCBI Taxonomy" id="1452487"/>
    <lineage>
        <taxon>Bacteria</taxon>
        <taxon>Pseudomonadati</taxon>
        <taxon>Pseudomonadota</taxon>
        <taxon>Betaproteobacteria</taxon>
        <taxon>Neisseriales</taxon>
        <taxon>Neisseriaceae</taxon>
        <taxon>Crenobacter</taxon>
    </lineage>
</organism>
<dbReference type="InterPro" id="IPR041489">
    <property type="entry name" value="PDZ_6"/>
</dbReference>
<reference evidence="14" key="1">
    <citation type="submission" date="2016-01" db="EMBL/GenBank/DDBJ databases">
        <title>Draft genome of Chromobacterium sp. F49.</title>
        <authorList>
            <person name="Hong K.W."/>
        </authorList>
    </citation>
    <scope>NUCLEOTIDE SEQUENCE [LARGE SCALE GENOMIC DNA]</scope>
    <source>
        <strain evidence="14">CN10</strain>
    </source>
</reference>
<evidence type="ECO:0000256" key="3">
    <source>
        <dbReference type="ARBA" id="ARBA00007931"/>
    </source>
</evidence>
<dbReference type="RefSeq" id="WP_066609713.1">
    <property type="nucleotide sequence ID" value="NZ_LQQU01000004.1"/>
</dbReference>
<evidence type="ECO:0000313" key="13">
    <source>
        <dbReference type="EMBL" id="KZE34913.1"/>
    </source>
</evidence>
<keyword evidence="10 11" id="KW-0472">Membrane</keyword>
<keyword evidence="8 11" id="KW-1133">Transmembrane helix</keyword>
<dbReference type="EMBL" id="LQQU01000004">
    <property type="protein sequence ID" value="KZE34913.1"/>
    <property type="molecule type" value="Genomic_DNA"/>
</dbReference>
<dbReference type="PROSITE" id="PS50106">
    <property type="entry name" value="PDZ"/>
    <property type="match status" value="1"/>
</dbReference>
<feature type="transmembrane region" description="Helical" evidence="11">
    <location>
        <begin position="419"/>
        <end position="438"/>
    </location>
</feature>
<comment type="caution">
    <text evidence="13">The sequence shown here is derived from an EMBL/GenBank/DDBJ whole genome shotgun (WGS) entry which is preliminary data.</text>
</comment>
<proteinExistence type="inferred from homology"/>
<dbReference type="OrthoDB" id="9782003at2"/>
<keyword evidence="5 11" id="KW-0812">Transmembrane</keyword>
<feature type="transmembrane region" description="Helical" evidence="11">
    <location>
        <begin position="372"/>
        <end position="392"/>
    </location>
</feature>
<keyword evidence="11" id="KW-0479">Metal-binding</keyword>
<dbReference type="CDD" id="cd23081">
    <property type="entry name" value="cpPDZ_EcRseP-like"/>
    <property type="match status" value="1"/>
</dbReference>
<dbReference type="PANTHER" id="PTHR42837">
    <property type="entry name" value="REGULATOR OF SIGMA-E PROTEASE RSEP"/>
    <property type="match status" value="1"/>
</dbReference>
<evidence type="ECO:0000256" key="9">
    <source>
        <dbReference type="ARBA" id="ARBA00023049"/>
    </source>
</evidence>
<feature type="domain" description="PDZ" evidence="12">
    <location>
        <begin position="189"/>
        <end position="284"/>
    </location>
</feature>
<evidence type="ECO:0000256" key="6">
    <source>
        <dbReference type="ARBA" id="ARBA00022801"/>
    </source>
</evidence>
<name>A0A161SEH3_9NEIS</name>
<evidence type="ECO:0000256" key="2">
    <source>
        <dbReference type="ARBA" id="ARBA00004141"/>
    </source>
</evidence>
<dbReference type="Gene3D" id="2.30.42.10">
    <property type="match status" value="2"/>
</dbReference>
<comment type="subcellular location">
    <subcellularLocation>
        <location evidence="2">Membrane</location>
        <topology evidence="2">Multi-pass membrane protein</topology>
    </subcellularLocation>
</comment>
<keyword evidence="4 13" id="KW-0645">Protease</keyword>
<dbReference type="GO" id="GO:0004222">
    <property type="term" value="F:metalloendopeptidase activity"/>
    <property type="evidence" value="ECO:0007669"/>
    <property type="project" value="InterPro"/>
</dbReference>
<dbReference type="PANTHER" id="PTHR42837:SF2">
    <property type="entry name" value="MEMBRANE METALLOPROTEASE ARASP2, CHLOROPLASTIC-RELATED"/>
    <property type="match status" value="1"/>
</dbReference>
<dbReference type="SUPFAM" id="SSF50156">
    <property type="entry name" value="PDZ domain-like"/>
    <property type="match status" value="2"/>
</dbReference>
<comment type="cofactor">
    <cofactor evidence="1 11">
        <name>Zn(2+)</name>
        <dbReference type="ChEBI" id="CHEBI:29105"/>
    </cofactor>
</comment>
<evidence type="ECO:0000256" key="7">
    <source>
        <dbReference type="ARBA" id="ARBA00022833"/>
    </source>
</evidence>